<dbReference type="Proteomes" id="UP000460416">
    <property type="component" value="Unassembled WGS sequence"/>
</dbReference>
<dbReference type="InterPro" id="IPR019292">
    <property type="entry name" value="McrC"/>
</dbReference>
<organism evidence="1 2">
    <name type="scientific">Christiangramia aestuarii</name>
    <dbReference type="NCBI Taxonomy" id="1028746"/>
    <lineage>
        <taxon>Bacteria</taxon>
        <taxon>Pseudomonadati</taxon>
        <taxon>Bacteroidota</taxon>
        <taxon>Flavobacteriia</taxon>
        <taxon>Flavobacteriales</taxon>
        <taxon>Flavobacteriaceae</taxon>
        <taxon>Christiangramia</taxon>
    </lineage>
</organism>
<evidence type="ECO:0000313" key="2">
    <source>
        <dbReference type="Proteomes" id="UP000460416"/>
    </source>
</evidence>
<dbReference type="PANTHER" id="PTHR38733">
    <property type="entry name" value="PROTEIN MCRC"/>
    <property type="match status" value="1"/>
</dbReference>
<dbReference type="EMBL" id="VJVW01000002">
    <property type="protein sequence ID" value="MUP42052.1"/>
    <property type="molecule type" value="Genomic_DNA"/>
</dbReference>
<gene>
    <name evidence="1" type="ORF">FLP08_05665</name>
</gene>
<keyword evidence="1" id="KW-0255">Endonuclease</keyword>
<accession>A0A7K1LML6</accession>
<protein>
    <submittedName>
        <fullName evidence="1">Restriction endonuclease</fullName>
    </submittedName>
</protein>
<name>A0A7K1LML6_9FLAO</name>
<keyword evidence="2" id="KW-1185">Reference proteome</keyword>
<reference evidence="1 2" key="1">
    <citation type="submission" date="2019-07" db="EMBL/GenBank/DDBJ databases">
        <title>Gramella aestuarii sp. nov., isolated from a tidal flat, and emended description of Gramella echinicola.</title>
        <authorList>
            <person name="Liu L."/>
        </authorList>
    </citation>
    <scope>NUCLEOTIDE SEQUENCE [LARGE SCALE GENOMIC DNA]</scope>
    <source>
        <strain evidence="1 2">BS12</strain>
    </source>
</reference>
<dbReference type="GO" id="GO:0004519">
    <property type="term" value="F:endonuclease activity"/>
    <property type="evidence" value="ECO:0007669"/>
    <property type="project" value="UniProtKB-KW"/>
</dbReference>
<proteinExistence type="predicted"/>
<comment type="caution">
    <text evidence="1">The sequence shown here is derived from an EMBL/GenBank/DDBJ whole genome shotgun (WGS) entry which is preliminary data.</text>
</comment>
<dbReference type="RefSeq" id="WP_156274912.1">
    <property type="nucleotide sequence ID" value="NZ_BAABGI010000001.1"/>
</dbReference>
<keyword evidence="1" id="KW-0540">Nuclease</keyword>
<dbReference type="OrthoDB" id="307209at2"/>
<dbReference type="PANTHER" id="PTHR38733:SF1">
    <property type="entry name" value="TYPE IV METHYL-DIRECTED RESTRICTION ENZYME ECOKMCRBC"/>
    <property type="match status" value="1"/>
</dbReference>
<evidence type="ECO:0000313" key="1">
    <source>
        <dbReference type="EMBL" id="MUP42052.1"/>
    </source>
</evidence>
<sequence>MSRLIRVFEHEKLTTFSTCSENKPLGKKVIDRLWEYNDKNRNIYFEAIRNGVKFKSYVGVIQIGSVIIEILPKADKSQGTDQDRGDWHRILLSMLKYCRGIKVDAVTEASLNKRYHSLLELYFELYVKEVQTLLKQGLIKKYSKKSGNVLALKGQIDFNKNIQQNLIQKQRFYTRHEIYDYEHLINQILLKGLYVLKLISNNSSLKDSIERTIAIFPDIKEIPIEKHHFERITLNRKTEKYVEAIKIAKMIILNYSPDIKGGNDNMLALLFDMNKLWEEYVYRMLRKVDETGLKVSFQNRDKFWEEKAIKPDLVVERVIGEKKEKFIIDTKWKIIENNEPSDDDLKQMYAYNMYWEAEKSMLLYPSSKPTTLDYGKFHKGRDKQNLCKLGFIKVQSPNGLNINLGKEILNLLN</sequence>
<keyword evidence="1" id="KW-0378">Hydrolase</keyword>
<dbReference type="Pfam" id="PF10117">
    <property type="entry name" value="McrBC"/>
    <property type="match status" value="1"/>
</dbReference>
<dbReference type="AlphaFoldDB" id="A0A7K1LML6"/>